<proteinExistence type="inferred from homology"/>
<dbReference type="AlphaFoldDB" id="A0A6N8ILZ5"/>
<dbReference type="InterPro" id="IPR015034">
    <property type="entry name" value="Bles03"/>
</dbReference>
<dbReference type="EMBL" id="WSEL01000002">
    <property type="protein sequence ID" value="MVQ27844.1"/>
    <property type="molecule type" value="Genomic_DNA"/>
</dbReference>
<comment type="similarity">
    <text evidence="1">Belongs to the UPF0696 family.</text>
</comment>
<dbReference type="PANTHER" id="PTHR31977:SF1">
    <property type="entry name" value="UPF0696 PROTEIN C11ORF68"/>
    <property type="match status" value="1"/>
</dbReference>
<protein>
    <submittedName>
        <fullName evidence="2">DUF1917 domain-containing protein</fullName>
    </submittedName>
</protein>
<sequence>MSSERTMPDSFLFPSTALDATWLGLTSPRQAFTSTDASGKWLIFRPSAMVDQAWIQVLALISTGGLICAKVSTRRGIVLGGYADHVICVYTRDWRDTEDVMKVRGVLRVAGFVEVLRYKRDLDTRLGIERFVYEV</sequence>
<accession>A0A6N8ILZ5</accession>
<name>A0A6N8ILZ5_9BURK</name>
<evidence type="ECO:0000256" key="1">
    <source>
        <dbReference type="ARBA" id="ARBA00010568"/>
    </source>
</evidence>
<evidence type="ECO:0000313" key="2">
    <source>
        <dbReference type="EMBL" id="MVQ27844.1"/>
    </source>
</evidence>
<dbReference type="Gene3D" id="3.30.760.10">
    <property type="entry name" value="RNA Cap, Translation Initiation Factor Eif4e"/>
    <property type="match status" value="1"/>
</dbReference>
<gene>
    <name evidence="2" type="ORF">GON04_00170</name>
</gene>
<keyword evidence="3" id="KW-1185">Reference proteome</keyword>
<comment type="caution">
    <text evidence="2">The sequence shown here is derived from an EMBL/GenBank/DDBJ whole genome shotgun (WGS) entry which is preliminary data.</text>
</comment>
<dbReference type="Pfam" id="PF08939">
    <property type="entry name" value="Bles03"/>
    <property type="match status" value="1"/>
</dbReference>
<dbReference type="Proteomes" id="UP000469385">
    <property type="component" value="Unassembled WGS sequence"/>
</dbReference>
<dbReference type="PANTHER" id="PTHR31977">
    <property type="entry name" value="UPF0696 PROTEIN C11ORF68"/>
    <property type="match status" value="1"/>
</dbReference>
<organism evidence="2 3">
    <name type="scientific">Ramlibacter pinisoli</name>
    <dbReference type="NCBI Taxonomy" id="2682844"/>
    <lineage>
        <taxon>Bacteria</taxon>
        <taxon>Pseudomonadati</taxon>
        <taxon>Pseudomonadota</taxon>
        <taxon>Betaproteobacteria</taxon>
        <taxon>Burkholderiales</taxon>
        <taxon>Comamonadaceae</taxon>
        <taxon>Ramlibacter</taxon>
    </lineage>
</organism>
<reference evidence="2 3" key="1">
    <citation type="submission" date="2019-12" db="EMBL/GenBank/DDBJ databases">
        <authorList>
            <person name="Huq M.A."/>
        </authorList>
    </citation>
    <scope>NUCLEOTIDE SEQUENCE [LARGE SCALE GENOMIC DNA]</scope>
    <source>
        <strain evidence="2 3">MAH-25</strain>
    </source>
</reference>
<dbReference type="SUPFAM" id="SSF55418">
    <property type="entry name" value="eIF4e-like"/>
    <property type="match status" value="1"/>
</dbReference>
<evidence type="ECO:0000313" key="3">
    <source>
        <dbReference type="Proteomes" id="UP000469385"/>
    </source>
</evidence>
<dbReference type="InterPro" id="IPR023398">
    <property type="entry name" value="TIF_eIF4e-like"/>
</dbReference>